<reference evidence="1 2" key="1">
    <citation type="submission" date="2023-09" db="EMBL/GenBank/DDBJ databases">
        <title>Pyrofollis japonicus gen. nov. sp. nov., a novel member of the family Pyrodictiaceae isolated from the Iheya North hydrothermal field.</title>
        <authorList>
            <person name="Miyazaki U."/>
            <person name="Sanari M."/>
            <person name="Tame A."/>
            <person name="Kitajima M."/>
            <person name="Okamoto A."/>
            <person name="Sawayama S."/>
            <person name="Miyazaki J."/>
            <person name="Takai K."/>
            <person name="Nakagawa S."/>
        </authorList>
    </citation>
    <scope>NUCLEOTIDE SEQUENCE [LARGE SCALE GENOMIC DNA]</scope>
    <source>
        <strain evidence="1 2">AV2</strain>
    </source>
</reference>
<proteinExistence type="predicted"/>
<evidence type="ECO:0000313" key="1">
    <source>
        <dbReference type="EMBL" id="BES82448.1"/>
    </source>
</evidence>
<dbReference type="EMBL" id="AP028907">
    <property type="protein sequence ID" value="BES82448.1"/>
    <property type="molecule type" value="Genomic_DNA"/>
</dbReference>
<gene>
    <name evidence="1" type="ORF">PABY_20150</name>
</gene>
<name>A0ABN6ZUB4_9CREN</name>
<evidence type="ECO:0008006" key="3">
    <source>
        <dbReference type="Google" id="ProtNLM"/>
    </source>
</evidence>
<dbReference type="RefSeq" id="WP_338249778.1">
    <property type="nucleotide sequence ID" value="NZ_AP028907.1"/>
</dbReference>
<sequence length="113" mass="12806">MPRVVNVGLDAKPLTPEELEELLASVEKIVSTRLEKILRRRLEELDIIVEGELSPDGRSLRVYIDVRVTGRLIAPLSYDEVVAEAIDEAARWLEERLRARVAEREDEGDARAS</sequence>
<dbReference type="Gene3D" id="3.30.300.100">
    <property type="entry name" value="MTH677-like"/>
    <property type="match status" value="1"/>
</dbReference>
<dbReference type="InterPro" id="IPR035954">
    <property type="entry name" value="MTH677-like_sf"/>
</dbReference>
<accession>A0ABN6ZUB4</accession>
<dbReference type="GeneID" id="89290013"/>
<dbReference type="Proteomes" id="UP001341135">
    <property type="component" value="Chromosome"/>
</dbReference>
<keyword evidence="2" id="KW-1185">Reference proteome</keyword>
<protein>
    <recommendedName>
        <fullName evidence="3">DUF3194 domain-containing protein</fullName>
    </recommendedName>
</protein>
<evidence type="ECO:0000313" key="2">
    <source>
        <dbReference type="Proteomes" id="UP001341135"/>
    </source>
</evidence>
<organism evidence="1 2">
    <name type="scientific">Pyrodictium abyssi</name>
    <dbReference type="NCBI Taxonomy" id="54256"/>
    <lineage>
        <taxon>Archaea</taxon>
        <taxon>Thermoproteota</taxon>
        <taxon>Thermoprotei</taxon>
        <taxon>Desulfurococcales</taxon>
        <taxon>Pyrodictiaceae</taxon>
        <taxon>Pyrodictium</taxon>
    </lineage>
</organism>